<dbReference type="EMBL" id="BMOM01000027">
    <property type="protein sequence ID" value="GGM17196.1"/>
    <property type="molecule type" value="Genomic_DNA"/>
</dbReference>
<keyword evidence="2" id="KW-1185">Reference proteome</keyword>
<accession>A0ABQ2GXL7</accession>
<evidence type="ECO:0000313" key="2">
    <source>
        <dbReference type="Proteomes" id="UP000661918"/>
    </source>
</evidence>
<name>A0ABQ2GXL7_9DEIO</name>
<organism evidence="1 2">
    <name type="scientific">Deinococcus aerophilus</name>
    <dbReference type="NCBI Taxonomy" id="522488"/>
    <lineage>
        <taxon>Bacteria</taxon>
        <taxon>Thermotogati</taxon>
        <taxon>Deinococcota</taxon>
        <taxon>Deinococci</taxon>
        <taxon>Deinococcales</taxon>
        <taxon>Deinococcaceae</taxon>
        <taxon>Deinococcus</taxon>
    </lineage>
</organism>
<dbReference type="NCBIfam" id="NF041065">
    <property type="entry name" value="DpdH"/>
    <property type="match status" value="1"/>
</dbReference>
<gene>
    <name evidence="1" type="ORF">GCM10010841_26780</name>
</gene>
<evidence type="ECO:0000313" key="1">
    <source>
        <dbReference type="EMBL" id="GGM17196.1"/>
    </source>
</evidence>
<protein>
    <recommendedName>
        <fullName evidence="3">ATP-binding protein</fullName>
    </recommendedName>
</protein>
<evidence type="ECO:0008006" key="3">
    <source>
        <dbReference type="Google" id="ProtNLM"/>
    </source>
</evidence>
<reference evidence="2" key="1">
    <citation type="journal article" date="2019" name="Int. J. Syst. Evol. Microbiol.">
        <title>The Global Catalogue of Microorganisms (GCM) 10K type strain sequencing project: providing services to taxonomists for standard genome sequencing and annotation.</title>
        <authorList>
            <consortium name="The Broad Institute Genomics Platform"/>
            <consortium name="The Broad Institute Genome Sequencing Center for Infectious Disease"/>
            <person name="Wu L."/>
            <person name="Ma J."/>
        </authorList>
    </citation>
    <scope>NUCLEOTIDE SEQUENCE [LARGE SCALE GENOMIC DNA]</scope>
    <source>
        <strain evidence="2">JCM 15443</strain>
    </source>
</reference>
<proteinExistence type="predicted"/>
<sequence>MTAPLPAALPGAVCWDSRALDEVITVVAAHPEEGVFLATHQPVLLRRRSSYLNPTYTAYSETAFRDEFLDPRRPSLLVPVIGSSGTGKSHLIRWLETQIEPSDTRRLVSIPKHRTTLKDVIDLILRDLEGSEFQTFRARLQGATEGLTVEAARWNLLTNLAFHAQNLNSGDRITTPSGAVLSAAHLTYLSTHLPSFLLEDIVRKALDAPGSVVDRFVREALQGRTDDKVQAFAITAADLPLNLKDVTQASTKVRQFYQQLVANPTLREQAVATLNHFLAPALQRVYQLGGEDLLKLMRDVRAALKSQGRELILLIEDFALLQGIQAPLLEALIDDNQRDLCSIRAAFAVTSGYFRQMDTVHTRLSFVVDLDIEDSNAAHQARPHLMAAYLNAARWGEAELQALVPELRKGQSVASRCGACPVRPSCHQSFGALEVPGTEGPVGLYPLNSRLIDIVGDHENPEGFNPRGLLRGMRDVLRDAQERLPDAAFPSPAVQDTYGKAVTLASLPLVDKARLEELQVDAEEADRIEAVMRLWGPVPPRLQDLPEGLHAAFQIARVGVATPLVEGPSIGSLDDPDDKKQKKPATSPLLQALQNWASGRPLTQTHTRELRRLAYEAISDFAVFEAENLHEVALKDDGVWSAESIYFEGQTNNFNLGREAVRLNLPMPGQSSVDVAVALGAYYTFKETGRWPSDIPDAAWRFREAVELWTQYVRVELSPTGPRPSVLPVAVEMLYWSAVALGRIKAGDRDSSVIGAMLQTVPEPPAEAPLEWRRQLDQVRRLHPKVARQLLVFAGVRKGGAARLVNAALLLKRIESTAKQAAVRAQPPEHDRLGLAEDRNTLFESWRVSSVSAQLEATRWQQEVLSVLGSADQLSETAMALNEAFRAAGEAGVLQLPRNMAPEGVAQLLRQFNRLPLLSLLKAARRAVDAADLERRLTTASSFAWADAARSEEVVKQLNQILDDSLRYAHQRASVATPDASAVQVAQVLLQDLRSVEETLSGVLTQGEPA</sequence>
<dbReference type="RefSeq" id="WP_268237808.1">
    <property type="nucleotide sequence ID" value="NZ_BMOM01000027.1"/>
</dbReference>
<dbReference type="Proteomes" id="UP000661918">
    <property type="component" value="Unassembled WGS sequence"/>
</dbReference>
<comment type="caution">
    <text evidence="1">The sequence shown here is derived from an EMBL/GenBank/DDBJ whole genome shotgun (WGS) entry which is preliminary data.</text>
</comment>